<dbReference type="GO" id="GO:0043248">
    <property type="term" value="P:proteasome assembly"/>
    <property type="evidence" value="ECO:0007669"/>
    <property type="project" value="InterPro"/>
</dbReference>
<dbReference type="Proteomes" id="UP000001819">
    <property type="component" value="Chromosome X"/>
</dbReference>
<dbReference type="SUPFAM" id="SSF48371">
    <property type="entry name" value="ARM repeat"/>
    <property type="match status" value="1"/>
</dbReference>
<dbReference type="RefSeq" id="XP_002134383.2">
    <property type="nucleotide sequence ID" value="XM_002134347.3"/>
</dbReference>
<dbReference type="Pfam" id="PF10508">
    <property type="entry name" value="Proteasom_PSMB"/>
    <property type="match status" value="1"/>
</dbReference>
<dbReference type="InParanoid" id="A0A6I8UZP3"/>
<gene>
    <name evidence="4" type="primary">LOC6901715</name>
</gene>
<proteinExistence type="inferred from homology"/>
<protein>
    <recommendedName>
        <fullName evidence="2">26S proteasome non-ATPase regulatory subunit 5</fullName>
    </recommendedName>
</protein>
<accession>A0A6I8UZP3</accession>
<evidence type="ECO:0000256" key="1">
    <source>
        <dbReference type="ARBA" id="ARBA00006823"/>
    </source>
</evidence>
<dbReference type="AlphaFoldDB" id="A0A6I8UZP3"/>
<evidence type="ECO:0000256" key="2">
    <source>
        <dbReference type="ARBA" id="ARBA00014933"/>
    </source>
</evidence>
<dbReference type="InterPro" id="IPR016024">
    <property type="entry name" value="ARM-type_fold"/>
</dbReference>
<dbReference type="PANTHER" id="PTHR13554:SF10">
    <property type="entry name" value="26S PROTEASOME NON-ATPASE REGULATORY SUBUNIT 5"/>
    <property type="match status" value="1"/>
</dbReference>
<reference evidence="4" key="1">
    <citation type="submission" date="2025-08" db="UniProtKB">
        <authorList>
            <consortium name="RefSeq"/>
        </authorList>
    </citation>
    <scope>IDENTIFICATION</scope>
    <source>
        <strain evidence="4">MV-25-SWS-2005</strain>
        <tissue evidence="4">Whole body</tissue>
    </source>
</reference>
<comment type="similarity">
    <text evidence="1">Belongs to the proteasome subunit S5B/HSM3 family.</text>
</comment>
<dbReference type="GO" id="GO:0005829">
    <property type="term" value="C:cytosol"/>
    <property type="evidence" value="ECO:0007669"/>
    <property type="project" value="TreeGrafter"/>
</dbReference>
<sequence length="506" mass="56586">METTWWVANLKALKSKDQRLGALTKMKTAISKAPTLSRETIELLLTCPELYECATLAGEDEQKKLDQPVVDAAIELLGLSLDPLQMDTEDVKLPGLLKRGLTHSNSAVRSIVLNNLLRELRRQTKEGAVRPLPSNELIVYVLNELLQRESDCSSAAISILAIVLTVRLDDAEIQSRLVQLLQQNEIIRCRAYELGVMLAKRNASSLKSVEFILDAALTELDNTDVLLQASVMEILVPLADQNHGLTYMERRRVFDVISSRVQRIEQEPLNILLIPNIMKFFGKIGAIQPQKIINDYPVMVECLFNQLKHENESILPIAMETLANLSSTSQGKVLISMNFQPAMLLALKSIGVYVQKLSPKIKVRLLESLNIILGTTVRPNSDITTLLSQWYQSFAGGPQVNYLMDLYNTPFDDLQIAALTLLKTLCTYRWGIEALRGTGGAVEHLLSRQRHLHKDVKYLKWEILGLLAGSSDFTATETVRFTAYVNEGPYYVPTQVNIATESQGNA</sequence>
<dbReference type="GO" id="GO:0000502">
    <property type="term" value="C:proteasome complex"/>
    <property type="evidence" value="ECO:0007669"/>
    <property type="project" value="UniProtKB-KW"/>
</dbReference>
<evidence type="ECO:0000313" key="3">
    <source>
        <dbReference type="Proteomes" id="UP000001819"/>
    </source>
</evidence>
<dbReference type="InterPro" id="IPR019538">
    <property type="entry name" value="PSMD5"/>
</dbReference>
<evidence type="ECO:0000313" key="4">
    <source>
        <dbReference type="RefSeq" id="XP_002134383.2"/>
    </source>
</evidence>
<keyword evidence="3" id="KW-1185">Reference proteome</keyword>
<dbReference type="FunCoup" id="A0A6I8UZP3">
    <property type="interactions" value="2334"/>
</dbReference>
<dbReference type="KEGG" id="dpo:6901715"/>
<organism evidence="3 4">
    <name type="scientific">Drosophila pseudoobscura pseudoobscura</name>
    <name type="common">Fruit fly</name>
    <dbReference type="NCBI Taxonomy" id="46245"/>
    <lineage>
        <taxon>Eukaryota</taxon>
        <taxon>Metazoa</taxon>
        <taxon>Ecdysozoa</taxon>
        <taxon>Arthropoda</taxon>
        <taxon>Hexapoda</taxon>
        <taxon>Insecta</taxon>
        <taxon>Pterygota</taxon>
        <taxon>Neoptera</taxon>
        <taxon>Endopterygota</taxon>
        <taxon>Diptera</taxon>
        <taxon>Brachycera</taxon>
        <taxon>Muscomorpha</taxon>
        <taxon>Ephydroidea</taxon>
        <taxon>Drosophilidae</taxon>
        <taxon>Drosophila</taxon>
        <taxon>Sophophora</taxon>
    </lineage>
</organism>
<dbReference type="ExpressionAtlas" id="A0A6I8UZP3">
    <property type="expression patterns" value="baseline"/>
</dbReference>
<keyword evidence="4" id="KW-0647">Proteasome</keyword>
<dbReference type="PANTHER" id="PTHR13554">
    <property type="entry name" value="26S PROTEASOME NON-ATPASE REGULATORY SUBUNIT 5-RELATED"/>
    <property type="match status" value="1"/>
</dbReference>
<name>A0A6I8UZP3_DROPS</name>